<feature type="signal peptide" evidence="2">
    <location>
        <begin position="1"/>
        <end position="23"/>
    </location>
</feature>
<reference evidence="4" key="3">
    <citation type="submission" date="2016-06" db="UniProtKB">
        <authorList>
            <consortium name="WormBaseParasite"/>
        </authorList>
    </citation>
    <scope>IDENTIFICATION</scope>
</reference>
<evidence type="ECO:0000313" key="4">
    <source>
        <dbReference type="WBParaSite" id="GPLIN_000933900"/>
    </source>
</evidence>
<evidence type="ECO:0000256" key="2">
    <source>
        <dbReference type="SAM" id="SignalP"/>
    </source>
</evidence>
<sequence>MQKGDKTAVVFLKRLILAMCGQSLTMDQQLAVKTTIKSRLYGGGDNEETPRRKSKRLRDPSRQKSNKYPWM</sequence>
<feature type="region of interest" description="Disordered" evidence="1">
    <location>
        <begin position="39"/>
        <end position="71"/>
    </location>
</feature>
<evidence type="ECO:0000256" key="1">
    <source>
        <dbReference type="SAM" id="MobiDB-lite"/>
    </source>
</evidence>
<proteinExistence type="predicted"/>
<dbReference type="Proteomes" id="UP000050741">
    <property type="component" value="Unassembled WGS sequence"/>
</dbReference>
<organism evidence="3 4">
    <name type="scientific">Globodera pallida</name>
    <name type="common">Potato cyst nematode worm</name>
    <name type="synonym">Heterodera pallida</name>
    <dbReference type="NCBI Taxonomy" id="36090"/>
    <lineage>
        <taxon>Eukaryota</taxon>
        <taxon>Metazoa</taxon>
        <taxon>Ecdysozoa</taxon>
        <taxon>Nematoda</taxon>
        <taxon>Chromadorea</taxon>
        <taxon>Rhabditida</taxon>
        <taxon>Tylenchina</taxon>
        <taxon>Tylenchomorpha</taxon>
        <taxon>Tylenchoidea</taxon>
        <taxon>Heteroderidae</taxon>
        <taxon>Heteroderinae</taxon>
        <taxon>Globodera</taxon>
    </lineage>
</organism>
<reference evidence="3" key="1">
    <citation type="submission" date="2013-12" db="EMBL/GenBank/DDBJ databases">
        <authorList>
            <person name="Aslett M."/>
        </authorList>
    </citation>
    <scope>NUCLEOTIDE SEQUENCE [LARGE SCALE GENOMIC DNA]</scope>
    <source>
        <strain evidence="3">Lindley</strain>
    </source>
</reference>
<dbReference type="AlphaFoldDB" id="A0A183C8Z3"/>
<keyword evidence="3" id="KW-1185">Reference proteome</keyword>
<name>A0A183C8Z3_GLOPA</name>
<feature type="chain" id="PRO_5008147243" evidence="2">
    <location>
        <begin position="24"/>
        <end position="71"/>
    </location>
</feature>
<protein>
    <submittedName>
        <fullName evidence="4">Uncharacterized protein</fullName>
    </submittedName>
</protein>
<evidence type="ECO:0000313" key="3">
    <source>
        <dbReference type="Proteomes" id="UP000050741"/>
    </source>
</evidence>
<accession>A0A183C8Z3</accession>
<dbReference type="WBParaSite" id="GPLIN_000933900">
    <property type="protein sequence ID" value="GPLIN_000933900"/>
    <property type="gene ID" value="GPLIN_000933900"/>
</dbReference>
<reference evidence="3" key="2">
    <citation type="submission" date="2014-05" db="EMBL/GenBank/DDBJ databases">
        <title>The genome and life-stage specific transcriptomes of Globodera pallida elucidate key aspects of plant parasitism by a cyst nematode.</title>
        <authorList>
            <person name="Cotton J.A."/>
            <person name="Lilley C.J."/>
            <person name="Jones L.M."/>
            <person name="Kikuchi T."/>
            <person name="Reid A.J."/>
            <person name="Thorpe P."/>
            <person name="Tsai I.J."/>
            <person name="Beasley H."/>
            <person name="Blok V."/>
            <person name="Cock P.J.A."/>
            <person name="Van den Akker S.E."/>
            <person name="Holroyd N."/>
            <person name="Hunt M."/>
            <person name="Mantelin S."/>
            <person name="Naghra H."/>
            <person name="Pain A."/>
            <person name="Palomares-Rius J.E."/>
            <person name="Zarowiecki M."/>
            <person name="Berriman M."/>
            <person name="Jones J.T."/>
            <person name="Urwin P.E."/>
        </authorList>
    </citation>
    <scope>NUCLEOTIDE SEQUENCE [LARGE SCALE GENOMIC DNA]</scope>
    <source>
        <strain evidence="3">Lindley</strain>
    </source>
</reference>
<keyword evidence="2" id="KW-0732">Signal</keyword>